<evidence type="ECO:0000313" key="2">
    <source>
        <dbReference type="Proteomes" id="UP000631114"/>
    </source>
</evidence>
<dbReference type="AlphaFoldDB" id="A0A835LU81"/>
<name>A0A835LU81_9MAGN</name>
<gene>
    <name evidence="1" type="ORF">IFM89_001642</name>
</gene>
<reference evidence="1 2" key="1">
    <citation type="submission" date="2020-10" db="EMBL/GenBank/DDBJ databases">
        <title>The Coptis chinensis genome and diversification of protoberbering-type alkaloids.</title>
        <authorList>
            <person name="Wang B."/>
            <person name="Shu S."/>
            <person name="Song C."/>
            <person name="Liu Y."/>
        </authorList>
    </citation>
    <scope>NUCLEOTIDE SEQUENCE [LARGE SCALE GENOMIC DNA]</scope>
    <source>
        <strain evidence="1">HL-2020</strain>
        <tissue evidence="1">Leaf</tissue>
    </source>
</reference>
<keyword evidence="2" id="KW-1185">Reference proteome</keyword>
<sequence>MISPPPPLPATSLTVACNVTPQNANLASPSAQVSTTAANSSWSSLFKASRSDNSAALKKVNVNIVDGVATIPSELINKGIYEWSNYVVGFFLGRRLPYPLV</sequence>
<dbReference type="EMBL" id="JADFTS010000006">
    <property type="protein sequence ID" value="KAF9599696.1"/>
    <property type="molecule type" value="Genomic_DNA"/>
</dbReference>
<evidence type="ECO:0000313" key="1">
    <source>
        <dbReference type="EMBL" id="KAF9599696.1"/>
    </source>
</evidence>
<organism evidence="1 2">
    <name type="scientific">Coptis chinensis</name>
    <dbReference type="NCBI Taxonomy" id="261450"/>
    <lineage>
        <taxon>Eukaryota</taxon>
        <taxon>Viridiplantae</taxon>
        <taxon>Streptophyta</taxon>
        <taxon>Embryophyta</taxon>
        <taxon>Tracheophyta</taxon>
        <taxon>Spermatophyta</taxon>
        <taxon>Magnoliopsida</taxon>
        <taxon>Ranunculales</taxon>
        <taxon>Ranunculaceae</taxon>
        <taxon>Coptidoideae</taxon>
        <taxon>Coptis</taxon>
    </lineage>
</organism>
<accession>A0A835LU81</accession>
<comment type="caution">
    <text evidence="1">The sequence shown here is derived from an EMBL/GenBank/DDBJ whole genome shotgun (WGS) entry which is preliminary data.</text>
</comment>
<dbReference type="Proteomes" id="UP000631114">
    <property type="component" value="Unassembled WGS sequence"/>
</dbReference>
<proteinExistence type="predicted"/>
<protein>
    <submittedName>
        <fullName evidence="1">Uncharacterized protein</fullName>
    </submittedName>
</protein>